<dbReference type="InterPro" id="IPR036508">
    <property type="entry name" value="Chitin-bd_dom_sf"/>
</dbReference>
<dbReference type="PROSITE" id="PS50835">
    <property type="entry name" value="IG_LIKE"/>
    <property type="match status" value="2"/>
</dbReference>
<dbReference type="PROSITE" id="PS50940">
    <property type="entry name" value="CHIT_BIND_II"/>
    <property type="match status" value="1"/>
</dbReference>
<feature type="signal peptide" evidence="9">
    <location>
        <begin position="1"/>
        <end position="21"/>
    </location>
</feature>
<dbReference type="KEGG" id="bfo:118419665"/>
<dbReference type="RefSeq" id="XP_035682072.1">
    <property type="nucleotide sequence ID" value="XM_035826179.1"/>
</dbReference>
<sequence>MLGLLVSVLLLLYVGPERVDAVSITTVTVPDRGGWVVMWPRPGDPTWVNRIEFRCEYIISPASATPPTITWLKGVFADADRQVVYKWSSSGEVYVHPEFAGRVSVESRTRPTLVLTDAKFDDWGRYWCRVTNEDQSDEFGTNEESLLFWYKLGYDPPNRLSQVSLDKTPVRVAAGETARLDCTGTSGREASILWVKGPTGCTQGGSCDTYETVIHKSAVWGAGNPEPENITISPSFNGRVSLDADGSGSFTPTLTITDIRPSDSGRYWCAPDISEDYSNLGPLNRDAQSVVIIVNDPGTEPTCAGKPDGMYQHPADCAQFYTCSGGLSYGTNTCPAGLVFNQELQLCDWANNVICV</sequence>
<keyword evidence="8" id="KW-0325">Glycoprotein</keyword>
<evidence type="ECO:0000313" key="12">
    <source>
        <dbReference type="EMBL" id="DAA06362.1"/>
    </source>
</evidence>
<keyword evidence="5" id="KW-0677">Repeat</keyword>
<dbReference type="PANTHER" id="PTHR23301">
    <property type="entry name" value="CHITIN BINDING PERITROPHIN-A"/>
    <property type="match status" value="1"/>
</dbReference>
<evidence type="ECO:0000256" key="4">
    <source>
        <dbReference type="ARBA" id="ARBA00022729"/>
    </source>
</evidence>
<proteinExistence type="evidence at transcript level"/>
<evidence type="ECO:0000256" key="3">
    <source>
        <dbReference type="ARBA" id="ARBA00022669"/>
    </source>
</evidence>
<feature type="chain" id="PRO_5044728954" description="chitinase" evidence="9">
    <location>
        <begin position="22"/>
        <end position="356"/>
    </location>
</feature>
<dbReference type="Pfam" id="PF07686">
    <property type="entry name" value="V-set"/>
    <property type="match status" value="2"/>
</dbReference>
<dbReference type="GO" id="GO:0008843">
    <property type="term" value="F:endochitinase activity"/>
    <property type="evidence" value="ECO:0007669"/>
    <property type="project" value="UniProtKB-EC"/>
</dbReference>
<evidence type="ECO:0000256" key="1">
    <source>
        <dbReference type="ARBA" id="ARBA00000822"/>
    </source>
</evidence>
<dbReference type="InterPro" id="IPR051940">
    <property type="entry name" value="Chitin_bind-dev_reg"/>
</dbReference>
<dbReference type="InterPro" id="IPR003599">
    <property type="entry name" value="Ig_sub"/>
</dbReference>
<evidence type="ECO:0000259" key="11">
    <source>
        <dbReference type="PROSITE" id="PS50940"/>
    </source>
</evidence>
<dbReference type="Gene3D" id="2.60.40.10">
    <property type="entry name" value="Immunoglobulins"/>
    <property type="match status" value="2"/>
</dbReference>
<dbReference type="GO" id="GO:0006032">
    <property type="term" value="P:chitin catabolic process"/>
    <property type="evidence" value="ECO:0007669"/>
    <property type="project" value="UniProtKB-KW"/>
</dbReference>
<protein>
    <recommendedName>
        <fullName evidence="2">chitinase</fullName>
        <ecNumber evidence="2">3.2.1.14</ecNumber>
    </recommendedName>
</protein>
<dbReference type="Pfam" id="PF01607">
    <property type="entry name" value="CBM_14"/>
    <property type="match status" value="1"/>
</dbReference>
<dbReference type="SMART" id="SM00408">
    <property type="entry name" value="IGc2"/>
    <property type="match status" value="2"/>
</dbReference>
<evidence type="ECO:0000256" key="8">
    <source>
        <dbReference type="ARBA" id="ARBA00023180"/>
    </source>
</evidence>
<dbReference type="Gene3D" id="2.170.140.10">
    <property type="entry name" value="Chitin binding domain"/>
    <property type="match status" value="1"/>
</dbReference>
<evidence type="ECO:0000313" key="14">
    <source>
        <dbReference type="RefSeq" id="XP_035682072.1"/>
    </source>
</evidence>
<dbReference type="InterPro" id="IPR007110">
    <property type="entry name" value="Ig-like_dom"/>
</dbReference>
<reference evidence="14" key="3">
    <citation type="submission" date="2025-04" db="UniProtKB">
        <authorList>
            <consortium name="RefSeq"/>
        </authorList>
    </citation>
    <scope>IDENTIFICATION</scope>
    <source>
        <strain evidence="14">S238N-H82</strain>
        <tissue evidence="14">Testes</tissue>
    </source>
</reference>
<reference evidence="12" key="1">
    <citation type="journal article" date="2008" name="BMC Genet.">
        <title>Genomic complexity of the variable region-containing chitin-binding proteins in amphioxus.</title>
        <authorList>
            <person name="Dishaw L.J."/>
            <person name="Mueller M.G."/>
            <person name="Gwatney N."/>
            <person name="Cannon J.P."/>
            <person name="Haire R.N."/>
            <person name="Litman R.T."/>
            <person name="Amemiya C.T."/>
            <person name="Ota T."/>
            <person name="Rowen L."/>
            <person name="Glusman G."/>
            <person name="Litman G.W."/>
        </authorList>
    </citation>
    <scope>NUCLEOTIDE SEQUENCE</scope>
</reference>
<accession>B7FF53</accession>
<keyword evidence="13" id="KW-1185">Reference proteome</keyword>
<comment type="catalytic activity">
    <reaction evidence="1">
        <text>Random endo-hydrolysis of N-acetyl-beta-D-glucosaminide (1-&gt;4)-beta-linkages in chitin and chitodextrins.</text>
        <dbReference type="EC" id="3.2.1.14"/>
    </reaction>
</comment>
<dbReference type="InterPro" id="IPR003598">
    <property type="entry name" value="Ig_sub2"/>
</dbReference>
<reference evidence="13" key="2">
    <citation type="journal article" date="2020" name="Nat. Ecol. Evol.">
        <title>Deeply conserved synteny resolves early events in vertebrate evolution.</title>
        <authorList>
            <person name="Simakov O."/>
            <person name="Marletaz F."/>
            <person name="Yue J.X."/>
            <person name="O'Connell B."/>
            <person name="Jenkins J."/>
            <person name="Brandt A."/>
            <person name="Calef R."/>
            <person name="Tung C.H."/>
            <person name="Huang T.K."/>
            <person name="Schmutz J."/>
            <person name="Satoh N."/>
            <person name="Yu J.K."/>
            <person name="Putnam N.H."/>
            <person name="Green R.E."/>
            <person name="Rokhsar D.S."/>
        </authorList>
    </citation>
    <scope>NUCLEOTIDE SEQUENCE [LARGE SCALE GENOMIC DNA]</scope>
    <source>
        <strain evidence="13">S238N-H82</strain>
    </source>
</reference>
<dbReference type="SMART" id="SM00406">
    <property type="entry name" value="IGv"/>
    <property type="match status" value="1"/>
</dbReference>
<dbReference type="EC" id="3.2.1.14" evidence="2"/>
<dbReference type="FunFam" id="2.170.140.10:FF:000001">
    <property type="entry name" value="Acidic mammalian chitinase"/>
    <property type="match status" value="1"/>
</dbReference>
<dbReference type="SMART" id="SM00494">
    <property type="entry name" value="ChtBD2"/>
    <property type="match status" value="1"/>
</dbReference>
<dbReference type="AlphaFoldDB" id="B7FF53"/>
<feature type="domain" description="Chitin-binding type-2" evidence="11">
    <location>
        <begin position="300"/>
        <end position="356"/>
    </location>
</feature>
<dbReference type="SMART" id="SM00409">
    <property type="entry name" value="IG"/>
    <property type="match status" value="2"/>
</dbReference>
<keyword evidence="7" id="KW-1015">Disulfide bond</keyword>
<keyword evidence="6" id="KW-0119">Carbohydrate metabolism</keyword>
<dbReference type="OMA" id="REASILW"/>
<dbReference type="InterPro" id="IPR013106">
    <property type="entry name" value="Ig_V-set"/>
</dbReference>
<evidence type="ECO:0000256" key="2">
    <source>
        <dbReference type="ARBA" id="ARBA00012729"/>
    </source>
</evidence>
<keyword evidence="6" id="KW-0624">Polysaccharide degradation</keyword>
<evidence type="ECO:0000256" key="6">
    <source>
        <dbReference type="ARBA" id="ARBA00023024"/>
    </source>
</evidence>
<gene>
    <name evidence="12" type="primary">VCBP5</name>
    <name evidence="14" type="synonym">LOC118419665</name>
</gene>
<dbReference type="SUPFAM" id="SSF48726">
    <property type="entry name" value="Immunoglobulin"/>
    <property type="match status" value="2"/>
</dbReference>
<feature type="domain" description="Ig-like" evidence="10">
    <location>
        <begin position="157"/>
        <end position="269"/>
    </location>
</feature>
<dbReference type="PANTHER" id="PTHR23301:SF0">
    <property type="entry name" value="CHITIN-BINDING TYPE-2 DOMAIN-CONTAINING PROTEIN-RELATED"/>
    <property type="match status" value="1"/>
</dbReference>
<keyword evidence="3" id="KW-0147">Chitin-binding</keyword>
<evidence type="ECO:0000256" key="7">
    <source>
        <dbReference type="ARBA" id="ARBA00023157"/>
    </source>
</evidence>
<organism evidence="12">
    <name type="scientific">Branchiostoma floridae</name>
    <name type="common">Florida lancelet</name>
    <name type="synonym">Amphioxus</name>
    <dbReference type="NCBI Taxonomy" id="7739"/>
    <lineage>
        <taxon>Eukaryota</taxon>
        <taxon>Metazoa</taxon>
        <taxon>Chordata</taxon>
        <taxon>Cephalochordata</taxon>
        <taxon>Leptocardii</taxon>
        <taxon>Amphioxiformes</taxon>
        <taxon>Branchiostomatidae</taxon>
        <taxon>Branchiostoma</taxon>
    </lineage>
</organism>
<keyword evidence="6" id="KW-0146">Chitin degradation</keyword>
<keyword evidence="4 9" id="KW-0732">Signal</keyword>
<evidence type="ECO:0000259" key="10">
    <source>
        <dbReference type="PROSITE" id="PS50835"/>
    </source>
</evidence>
<dbReference type="Proteomes" id="UP000001554">
    <property type="component" value="Chromosome 7"/>
</dbReference>
<dbReference type="OrthoDB" id="6020543at2759"/>
<evidence type="ECO:0000313" key="13">
    <source>
        <dbReference type="Proteomes" id="UP000001554"/>
    </source>
</evidence>
<feature type="domain" description="Ig-like" evidence="10">
    <location>
        <begin position="43"/>
        <end position="147"/>
    </location>
</feature>
<dbReference type="InterPro" id="IPR002557">
    <property type="entry name" value="Chitin-bd_dom"/>
</dbReference>
<name>B7FF53_BRAFL</name>
<dbReference type="SUPFAM" id="SSF57625">
    <property type="entry name" value="Invertebrate chitin-binding proteins"/>
    <property type="match status" value="1"/>
</dbReference>
<dbReference type="GO" id="GO:0008061">
    <property type="term" value="F:chitin binding"/>
    <property type="evidence" value="ECO:0007669"/>
    <property type="project" value="UniProtKB-KW"/>
</dbReference>
<dbReference type="InterPro" id="IPR036179">
    <property type="entry name" value="Ig-like_dom_sf"/>
</dbReference>
<dbReference type="EMBL" id="BK006758">
    <property type="protein sequence ID" value="DAA06362.1"/>
    <property type="molecule type" value="mRNA"/>
</dbReference>
<evidence type="ECO:0000256" key="9">
    <source>
        <dbReference type="SAM" id="SignalP"/>
    </source>
</evidence>
<dbReference type="GO" id="GO:0005576">
    <property type="term" value="C:extracellular region"/>
    <property type="evidence" value="ECO:0007669"/>
    <property type="project" value="InterPro"/>
</dbReference>
<evidence type="ECO:0000256" key="5">
    <source>
        <dbReference type="ARBA" id="ARBA00022737"/>
    </source>
</evidence>
<dbReference type="InterPro" id="IPR013783">
    <property type="entry name" value="Ig-like_fold"/>
</dbReference>